<comment type="similarity">
    <text evidence="3">Belongs to the peptidase M1 family.</text>
</comment>
<keyword evidence="7" id="KW-0645">Protease</keyword>
<dbReference type="GO" id="GO:0005737">
    <property type="term" value="C:cytoplasm"/>
    <property type="evidence" value="ECO:0007669"/>
    <property type="project" value="TreeGrafter"/>
</dbReference>
<comment type="caution">
    <text evidence="16">The sequence shown here is derived from an EMBL/GenBank/DDBJ whole genome shotgun (WGS) entry which is preliminary data.</text>
</comment>
<dbReference type="Pfam" id="PF17900">
    <property type="entry name" value="Peptidase_M1_N"/>
    <property type="match status" value="1"/>
</dbReference>
<dbReference type="InterPro" id="IPR050344">
    <property type="entry name" value="Peptidase_M1_aminopeptidases"/>
</dbReference>
<keyword evidence="8" id="KW-0479">Metal-binding</keyword>
<evidence type="ECO:0000256" key="9">
    <source>
        <dbReference type="ARBA" id="ARBA00022801"/>
    </source>
</evidence>
<dbReference type="InterPro" id="IPR045357">
    <property type="entry name" value="Aminopeptidase_N-like_N"/>
</dbReference>
<dbReference type="Pfam" id="PF11838">
    <property type="entry name" value="ERAP1_C"/>
    <property type="match status" value="1"/>
</dbReference>
<feature type="domain" description="ERAP1-like C-terminal" evidence="14">
    <location>
        <begin position="553"/>
        <end position="866"/>
    </location>
</feature>
<dbReference type="FunFam" id="2.60.40.1730:FF:000010">
    <property type="entry name" value="Putative aminopeptidase N"/>
    <property type="match status" value="1"/>
</dbReference>
<dbReference type="GO" id="GO:0008270">
    <property type="term" value="F:zinc ion binding"/>
    <property type="evidence" value="ECO:0007669"/>
    <property type="project" value="InterPro"/>
</dbReference>
<name>A0AAW8NPB7_9GAMM</name>
<dbReference type="EC" id="3.4.11.2" evidence="4"/>
<evidence type="ECO:0000313" key="16">
    <source>
        <dbReference type="EMBL" id="MDR8525002.1"/>
    </source>
</evidence>
<evidence type="ECO:0000256" key="12">
    <source>
        <dbReference type="SAM" id="SignalP"/>
    </source>
</evidence>
<sequence>MKLSFYRAVAAILSLLITSSIASEAQQQQRDSSAYITQEQASQRSDRLSDVHYQLDFTLTEQDSFSGTTKVSFELSDTDQPLSLDLNQAQIKRFIINGKKVYPNYNNSYIQLNPRLLNRGSNTIEVEYHRPYSNTGEGLHKFVDPVDEQVYLYSHFEPAAAQKMFAVFDQPDIKATFQLTVTAPKAWTVISATKESQVTDLGDQRRWQFPQSPKLSPYNFSMHAGPYHMWQDNSGKYPLRLFSRQSVAEKVNPQDWFNYTQQGLGYFEDYFGIDYPFKKYDQLLVPDFLYGAMENAAAITVSENQYLTDSAMTSEQKQRLAMVIMHEMAHQWFGNLVTMKWWNALWLNESFAAFMAIQATSKATEFNQVWRSFYTEDKQRAYSLDSSANSHPIEASVASSKNAFDNIDAITYAKGAASLKQLNHLVSEKVFQQGVQNYLSQYSYQNAELNDFIHSLEQAAKRDLSQWSQDWLRQAGVNTIEAEFSCANGRISHFRLKQTAASGEHNTLREQKVLVGLFTKGRRQLHRNISMAVSYRGQSTDVNKLVGLHCPDLVYPNYQDWGFVKVNLDPVSFNTAQTELAKVQDPFLRAMLWQSLWDSVENGKLPLNDYMSTVLINLPKERDAIILDQVLNSLSKARLHLDKMHPSNQRYAKISIRAIEQMSLRKVMFNSGNRDFQRRWFSTYIEFARSKFALDHLDSLLNKTATIKGLTLDQSLRWQMIVHLNQHDHRNARYWLEQEQRRDKSDRAKNYALAAEAARPAAAKKRQWLSRIQQPTNLPFAKLRTVMENLYPSEQKRLSAATSEQRLTTLAALDASKDSVFMRSYNKTLLPTDCTYANISALQQVLDTEANLSPLTQRGLQQAIHQERTCLRIKTNMKH</sequence>
<evidence type="ECO:0000313" key="19">
    <source>
        <dbReference type="Proteomes" id="UP001271263"/>
    </source>
</evidence>
<dbReference type="RefSeq" id="WP_310655336.1">
    <property type="nucleotide sequence ID" value="NZ_JAPMLA010000002.1"/>
</dbReference>
<feature type="domain" description="Aminopeptidase N-like N-terminal" evidence="15">
    <location>
        <begin position="51"/>
        <end position="218"/>
    </location>
</feature>
<evidence type="ECO:0000256" key="1">
    <source>
        <dbReference type="ARBA" id="ARBA00000098"/>
    </source>
</evidence>
<dbReference type="GO" id="GO:0016020">
    <property type="term" value="C:membrane"/>
    <property type="evidence" value="ECO:0007669"/>
    <property type="project" value="TreeGrafter"/>
</dbReference>
<evidence type="ECO:0000256" key="7">
    <source>
        <dbReference type="ARBA" id="ARBA00022670"/>
    </source>
</evidence>
<dbReference type="Proteomes" id="UP001271263">
    <property type="component" value="Unassembled WGS sequence"/>
</dbReference>
<keyword evidence="6 16" id="KW-0031">Aminopeptidase</keyword>
<keyword evidence="19" id="KW-1185">Reference proteome</keyword>
<reference evidence="16" key="2">
    <citation type="submission" date="2022-11" db="EMBL/GenBank/DDBJ databases">
        <title>Prophages regulate Shewanella fidelis motility and biofilm formation: implications for gut colonization dynamics in Ciona robusta.</title>
        <authorList>
            <person name="Natarajan O."/>
            <person name="Gibboney S.L."/>
            <person name="Young M.N."/>
            <person name="Lim S.J."/>
            <person name="Pluta N."/>
            <person name="Atkinson C.G.F."/>
            <person name="Leigh B.A."/>
            <person name="Liberti A."/>
            <person name="Kees E."/>
            <person name="Breitbart M."/>
            <person name="Gralnick J."/>
            <person name="Dishaw L.J."/>
        </authorList>
    </citation>
    <scope>NUCLEOTIDE SEQUENCE</scope>
    <source>
        <strain evidence="16">3313</strain>
    </source>
</reference>
<evidence type="ECO:0000313" key="17">
    <source>
        <dbReference type="EMBL" id="MDW4823084.1"/>
    </source>
</evidence>
<keyword evidence="10" id="KW-0862">Zinc</keyword>
<evidence type="ECO:0000256" key="8">
    <source>
        <dbReference type="ARBA" id="ARBA00022723"/>
    </source>
</evidence>
<dbReference type="Proteomes" id="UP001259340">
    <property type="component" value="Unassembled WGS sequence"/>
</dbReference>
<dbReference type="InterPro" id="IPR024571">
    <property type="entry name" value="ERAP1-like_C_dom"/>
</dbReference>
<evidence type="ECO:0000256" key="4">
    <source>
        <dbReference type="ARBA" id="ARBA00012564"/>
    </source>
</evidence>
<dbReference type="CDD" id="cd09602">
    <property type="entry name" value="M1_APN"/>
    <property type="match status" value="1"/>
</dbReference>
<dbReference type="GO" id="GO:0006508">
    <property type="term" value="P:proteolysis"/>
    <property type="evidence" value="ECO:0007669"/>
    <property type="project" value="UniProtKB-KW"/>
</dbReference>
<dbReference type="SUPFAM" id="SSF63737">
    <property type="entry name" value="Leukotriene A4 hydrolase N-terminal domain"/>
    <property type="match status" value="1"/>
</dbReference>
<evidence type="ECO:0000256" key="3">
    <source>
        <dbReference type="ARBA" id="ARBA00010136"/>
    </source>
</evidence>
<dbReference type="Gene3D" id="1.10.390.10">
    <property type="entry name" value="Neutral Protease Domain 2"/>
    <property type="match status" value="1"/>
</dbReference>
<dbReference type="InterPro" id="IPR014782">
    <property type="entry name" value="Peptidase_M1_dom"/>
</dbReference>
<evidence type="ECO:0000256" key="6">
    <source>
        <dbReference type="ARBA" id="ARBA00022438"/>
    </source>
</evidence>
<dbReference type="EMBL" id="JAPMLD010000001">
    <property type="protein sequence ID" value="MDW4823084.1"/>
    <property type="molecule type" value="Genomic_DNA"/>
</dbReference>
<gene>
    <name evidence="16" type="primary">pepN</name>
    <name evidence="16" type="ORF">OS133_15375</name>
    <name evidence="17" type="ORF">OS134_03235</name>
</gene>
<reference evidence="17 19" key="1">
    <citation type="journal article" date="2022" name="bioRxiv">
        <title>Prophages regulate Shewanella fidelis 3313 motility and biofilm formation: implications for gut colonization dynamics in Ciona robusta.</title>
        <authorList>
            <person name="Natarajan O."/>
            <person name="Gibboney S.L."/>
            <person name="Young M.N."/>
            <person name="Lim S.J."/>
            <person name="Pluta N."/>
            <person name="Atkinson C.G."/>
            <person name="Leigh B.A."/>
            <person name="Liberti A."/>
            <person name="Kees E.D."/>
            <person name="Breitbart M."/>
            <person name="Gralnick J.A."/>
            <person name="Dishaw L.J."/>
        </authorList>
    </citation>
    <scope>NUCLEOTIDE SEQUENCE [LARGE SCALE GENOMIC DNA]</scope>
    <source>
        <strain evidence="17 19">JG4066</strain>
    </source>
</reference>
<dbReference type="Pfam" id="PF01433">
    <property type="entry name" value="Peptidase_M1"/>
    <property type="match status" value="1"/>
</dbReference>
<evidence type="ECO:0000256" key="10">
    <source>
        <dbReference type="ARBA" id="ARBA00022833"/>
    </source>
</evidence>
<organism evidence="16 18">
    <name type="scientific">Shewanella fidelis</name>
    <dbReference type="NCBI Taxonomy" id="173509"/>
    <lineage>
        <taxon>Bacteria</taxon>
        <taxon>Pseudomonadati</taxon>
        <taxon>Pseudomonadota</taxon>
        <taxon>Gammaproteobacteria</taxon>
        <taxon>Alteromonadales</taxon>
        <taxon>Shewanellaceae</taxon>
        <taxon>Shewanella</taxon>
    </lineage>
</organism>
<dbReference type="InterPro" id="IPR027268">
    <property type="entry name" value="Peptidase_M4/M1_CTD_sf"/>
</dbReference>
<dbReference type="InterPro" id="IPR042097">
    <property type="entry name" value="Aminopeptidase_N-like_N_sf"/>
</dbReference>
<dbReference type="EMBL" id="JAPMLE010000001">
    <property type="protein sequence ID" value="MDR8525002.1"/>
    <property type="molecule type" value="Genomic_DNA"/>
</dbReference>
<protein>
    <recommendedName>
        <fullName evidence="5">Aminopeptidase N</fullName>
        <ecNumber evidence="4">3.4.11.2</ecNumber>
    </recommendedName>
</protein>
<feature type="chain" id="PRO_5043712470" description="Aminopeptidase N" evidence="12">
    <location>
        <begin position="23"/>
        <end position="879"/>
    </location>
</feature>
<dbReference type="PANTHER" id="PTHR11533:SF174">
    <property type="entry name" value="PUROMYCIN-SENSITIVE AMINOPEPTIDASE-RELATED"/>
    <property type="match status" value="1"/>
</dbReference>
<dbReference type="FunFam" id="1.10.390.10:FF:000006">
    <property type="entry name" value="Puromycin-sensitive aminopeptidase"/>
    <property type="match status" value="1"/>
</dbReference>
<dbReference type="PRINTS" id="PR00756">
    <property type="entry name" value="ALADIPTASE"/>
</dbReference>
<dbReference type="GO" id="GO:0043171">
    <property type="term" value="P:peptide catabolic process"/>
    <property type="evidence" value="ECO:0007669"/>
    <property type="project" value="TreeGrafter"/>
</dbReference>
<accession>A0AAW8NPB7</accession>
<feature type="domain" description="Peptidase M1 membrane alanine aminopeptidase" evidence="13">
    <location>
        <begin position="257"/>
        <end position="471"/>
    </location>
</feature>
<dbReference type="GO" id="GO:0042277">
    <property type="term" value="F:peptide binding"/>
    <property type="evidence" value="ECO:0007669"/>
    <property type="project" value="TreeGrafter"/>
</dbReference>
<dbReference type="NCBIfam" id="TIGR02412">
    <property type="entry name" value="pepN_strep_liv"/>
    <property type="match status" value="1"/>
</dbReference>
<dbReference type="GO" id="GO:0070006">
    <property type="term" value="F:metalloaminopeptidase activity"/>
    <property type="evidence" value="ECO:0007669"/>
    <property type="project" value="TreeGrafter"/>
</dbReference>
<evidence type="ECO:0000313" key="18">
    <source>
        <dbReference type="Proteomes" id="UP001259340"/>
    </source>
</evidence>
<comment type="catalytic activity">
    <reaction evidence="1">
        <text>Release of an N-terminal amino acid, Xaa-|-Yaa- from a peptide, amide or arylamide. Xaa is preferably Ala, but may be most amino acids including Pro (slow action). When a terminal hydrophobic residue is followed by a prolyl residue, the two may be released as an intact Xaa-Pro dipeptide.</text>
        <dbReference type="EC" id="3.4.11.2"/>
    </reaction>
</comment>
<evidence type="ECO:0000259" key="15">
    <source>
        <dbReference type="Pfam" id="PF17900"/>
    </source>
</evidence>
<dbReference type="GO" id="GO:0005615">
    <property type="term" value="C:extracellular space"/>
    <property type="evidence" value="ECO:0007669"/>
    <property type="project" value="TreeGrafter"/>
</dbReference>
<proteinExistence type="inferred from homology"/>
<dbReference type="PANTHER" id="PTHR11533">
    <property type="entry name" value="PROTEASE M1 ZINC METALLOPROTEASE"/>
    <property type="match status" value="1"/>
</dbReference>
<evidence type="ECO:0000256" key="11">
    <source>
        <dbReference type="ARBA" id="ARBA00023049"/>
    </source>
</evidence>
<feature type="signal peptide" evidence="12">
    <location>
        <begin position="1"/>
        <end position="22"/>
    </location>
</feature>
<keyword evidence="11" id="KW-0482">Metalloprotease</keyword>
<dbReference type="AlphaFoldDB" id="A0AAW8NPB7"/>
<dbReference type="Gene3D" id="2.60.40.1730">
    <property type="entry name" value="tricorn interacting facor f3 domain"/>
    <property type="match status" value="1"/>
</dbReference>
<dbReference type="InterPro" id="IPR001930">
    <property type="entry name" value="Peptidase_M1"/>
</dbReference>
<dbReference type="SUPFAM" id="SSF55486">
    <property type="entry name" value="Metalloproteases ('zincins'), catalytic domain"/>
    <property type="match status" value="1"/>
</dbReference>
<keyword evidence="12" id="KW-0732">Signal</keyword>
<dbReference type="GO" id="GO:0016285">
    <property type="term" value="F:alanyl aminopeptidase activity"/>
    <property type="evidence" value="ECO:0007669"/>
    <property type="project" value="UniProtKB-EC"/>
</dbReference>
<keyword evidence="9 16" id="KW-0378">Hydrolase</keyword>
<dbReference type="InterPro" id="IPR012778">
    <property type="entry name" value="Pept_M1_aminopeptidase"/>
</dbReference>
<evidence type="ECO:0000256" key="5">
    <source>
        <dbReference type="ARBA" id="ARBA00015611"/>
    </source>
</evidence>
<evidence type="ECO:0000259" key="14">
    <source>
        <dbReference type="Pfam" id="PF11838"/>
    </source>
</evidence>
<evidence type="ECO:0000256" key="2">
    <source>
        <dbReference type="ARBA" id="ARBA00001947"/>
    </source>
</evidence>
<comment type="cofactor">
    <cofactor evidence="2">
        <name>Zn(2+)</name>
        <dbReference type="ChEBI" id="CHEBI:29105"/>
    </cofactor>
</comment>
<evidence type="ECO:0000259" key="13">
    <source>
        <dbReference type="Pfam" id="PF01433"/>
    </source>
</evidence>